<dbReference type="SUPFAM" id="SSF52016">
    <property type="entry name" value="LeuD/IlvD-like"/>
    <property type="match status" value="1"/>
</dbReference>
<dbReference type="InterPro" id="IPR050075">
    <property type="entry name" value="LeuD"/>
</dbReference>
<dbReference type="Gene3D" id="3.20.19.10">
    <property type="entry name" value="Aconitase, domain 4"/>
    <property type="match status" value="1"/>
</dbReference>
<dbReference type="AlphaFoldDB" id="A0A7Y9IXL2"/>
<dbReference type="RefSeq" id="WP_179588986.1">
    <property type="nucleotide sequence ID" value="NZ_JACBYR010000002.1"/>
</dbReference>
<evidence type="ECO:0000313" key="2">
    <source>
        <dbReference type="EMBL" id="NYE84957.1"/>
    </source>
</evidence>
<dbReference type="GO" id="GO:0003861">
    <property type="term" value="F:3-isopropylmalate dehydratase activity"/>
    <property type="evidence" value="ECO:0007669"/>
    <property type="project" value="UniProtKB-EC"/>
</dbReference>
<dbReference type="EMBL" id="JACBYR010000002">
    <property type="protein sequence ID" value="NYE84957.1"/>
    <property type="molecule type" value="Genomic_DNA"/>
</dbReference>
<name>A0A7Y9IXL2_9BURK</name>
<proteinExistence type="predicted"/>
<dbReference type="PANTHER" id="PTHR43345">
    <property type="entry name" value="3-ISOPROPYLMALATE DEHYDRATASE SMALL SUBUNIT 2-RELATED-RELATED"/>
    <property type="match status" value="1"/>
</dbReference>
<accession>A0A7Y9IXL2</accession>
<organism evidence="2 3">
    <name type="scientific">Pigmentiphaga litoralis</name>
    <dbReference type="NCBI Taxonomy" id="516702"/>
    <lineage>
        <taxon>Bacteria</taxon>
        <taxon>Pseudomonadati</taxon>
        <taxon>Pseudomonadota</taxon>
        <taxon>Betaproteobacteria</taxon>
        <taxon>Burkholderiales</taxon>
        <taxon>Alcaligenaceae</taxon>
        <taxon>Pigmentiphaga</taxon>
    </lineage>
</organism>
<dbReference type="EC" id="4.2.1.35" evidence="2"/>
<keyword evidence="1 2" id="KW-0456">Lyase</keyword>
<dbReference type="PANTHER" id="PTHR43345:SF2">
    <property type="entry name" value="3-ISOPROPYLMALATE DEHYDRATASE SMALL SUBUNIT 1"/>
    <property type="match status" value="1"/>
</dbReference>
<keyword evidence="3" id="KW-1185">Reference proteome</keyword>
<dbReference type="GO" id="GO:0047508">
    <property type="term" value="F:(R)-2-methylmalate dehydratase activity"/>
    <property type="evidence" value="ECO:0007669"/>
    <property type="project" value="UniProtKB-EC"/>
</dbReference>
<dbReference type="Proteomes" id="UP000542125">
    <property type="component" value="Unassembled WGS sequence"/>
</dbReference>
<reference evidence="2 3" key="1">
    <citation type="submission" date="2020-07" db="EMBL/GenBank/DDBJ databases">
        <title>Genomic Encyclopedia of Type Strains, Phase IV (KMG-V): Genome sequencing to study the core and pangenomes of soil and plant-associated prokaryotes.</title>
        <authorList>
            <person name="Whitman W."/>
        </authorList>
    </citation>
    <scope>NUCLEOTIDE SEQUENCE [LARGE SCALE GENOMIC DNA]</scope>
    <source>
        <strain evidence="2 3">SAS40</strain>
    </source>
</reference>
<dbReference type="EC" id="4.2.1.33" evidence="2"/>
<protein>
    <submittedName>
        <fullName evidence="2">3-isopropylmalate/(R)-2-methylmalate dehydratase small subunit</fullName>
        <ecNumber evidence="2">4.2.1.33</ecNumber>
        <ecNumber evidence="2">4.2.1.35</ecNumber>
    </submittedName>
</protein>
<dbReference type="InterPro" id="IPR015928">
    <property type="entry name" value="Aconitase/3IPM_dehydase_swvl"/>
</dbReference>
<evidence type="ECO:0000256" key="1">
    <source>
        <dbReference type="ARBA" id="ARBA00023239"/>
    </source>
</evidence>
<comment type="caution">
    <text evidence="2">The sequence shown here is derived from an EMBL/GenBank/DDBJ whole genome shotgun (WGS) entry which is preliminary data.</text>
</comment>
<evidence type="ECO:0000313" key="3">
    <source>
        <dbReference type="Proteomes" id="UP000542125"/>
    </source>
</evidence>
<sequence length="191" mass="20349">MPDGIPDTFIWALRGRCYKLGDDVPHPDGVIPAHFVTAREMDPQVLVPHLFEATDPGFSSRCQPGDLIVTGRNFGTGPKGNGYIAMHALGLGLLCESMSVQAYRAAICTGLRVLSPCPGITALCETGEDIAIDFLTGVFTNHTRGTTATFAPVPAALRELIAQGGNAGWLEHWWRQRSATTTDNTGAALAT</sequence>
<gene>
    <name evidence="2" type="ORF">FHW18_004264</name>
</gene>